<dbReference type="PROSITE" id="PS01174">
    <property type="entry name" value="LIPASE_GDXG_SER"/>
    <property type="match status" value="1"/>
</dbReference>
<dbReference type="SUPFAM" id="SSF53474">
    <property type="entry name" value="alpha/beta-Hydrolases"/>
    <property type="match status" value="1"/>
</dbReference>
<evidence type="ECO:0000313" key="7">
    <source>
        <dbReference type="Proteomes" id="UP000266915"/>
    </source>
</evidence>
<evidence type="ECO:0000256" key="2">
    <source>
        <dbReference type="ARBA" id="ARBA00022801"/>
    </source>
</evidence>
<keyword evidence="4" id="KW-1133">Transmembrane helix</keyword>
<dbReference type="Proteomes" id="UP000266915">
    <property type="component" value="Unassembled WGS sequence"/>
</dbReference>
<evidence type="ECO:0000256" key="3">
    <source>
        <dbReference type="PROSITE-ProRule" id="PRU10038"/>
    </source>
</evidence>
<organism evidence="6 7">
    <name type="scientific">Plantibacter flavus</name>
    <dbReference type="NCBI Taxonomy" id="150123"/>
    <lineage>
        <taxon>Bacteria</taxon>
        <taxon>Bacillati</taxon>
        <taxon>Actinomycetota</taxon>
        <taxon>Actinomycetes</taxon>
        <taxon>Micrococcales</taxon>
        <taxon>Microbacteriaceae</taxon>
        <taxon>Plantibacter</taxon>
    </lineage>
</organism>
<dbReference type="PANTHER" id="PTHR48081">
    <property type="entry name" value="AB HYDROLASE SUPERFAMILY PROTEIN C4A8.06C"/>
    <property type="match status" value="1"/>
</dbReference>
<comment type="caution">
    <text evidence="6">The sequence shown here is derived from an EMBL/GenBank/DDBJ whole genome shotgun (WGS) entry which is preliminary data.</text>
</comment>
<gene>
    <name evidence="6" type="ORF">EDD42_3857</name>
</gene>
<evidence type="ECO:0000313" key="6">
    <source>
        <dbReference type="EMBL" id="ROR83740.1"/>
    </source>
</evidence>
<keyword evidence="2" id="KW-0378">Hydrolase</keyword>
<name>A0A3N2C8F5_9MICO</name>
<feature type="domain" description="BD-FAE-like" evidence="5">
    <location>
        <begin position="90"/>
        <end position="299"/>
    </location>
</feature>
<feature type="active site" evidence="3">
    <location>
        <position position="185"/>
    </location>
</feature>
<evidence type="ECO:0000259" key="5">
    <source>
        <dbReference type="Pfam" id="PF20434"/>
    </source>
</evidence>
<reference evidence="6 7" key="1">
    <citation type="submission" date="2018-11" db="EMBL/GenBank/DDBJ databases">
        <title>Sequencing the genomes of 1000 actinobacteria strains.</title>
        <authorList>
            <person name="Klenk H.-P."/>
        </authorList>
    </citation>
    <scope>NUCLEOTIDE SEQUENCE [LARGE SCALE GENOMIC DNA]</scope>
    <source>
        <strain evidence="6 7">DSM 14012</strain>
    </source>
</reference>
<keyword evidence="4" id="KW-0812">Transmembrane</keyword>
<keyword evidence="4" id="KW-0472">Membrane</keyword>
<dbReference type="GO" id="GO:0016787">
    <property type="term" value="F:hydrolase activity"/>
    <property type="evidence" value="ECO:0007669"/>
    <property type="project" value="UniProtKB-KW"/>
</dbReference>
<dbReference type="Gene3D" id="3.40.50.1820">
    <property type="entry name" value="alpha/beta hydrolase"/>
    <property type="match status" value="1"/>
</dbReference>
<dbReference type="InterPro" id="IPR050300">
    <property type="entry name" value="GDXG_lipolytic_enzyme"/>
</dbReference>
<dbReference type="PANTHER" id="PTHR48081:SF6">
    <property type="entry name" value="PEPTIDASE S9 PROLYL OLIGOPEPTIDASE CATALYTIC DOMAIN-CONTAINING PROTEIN"/>
    <property type="match status" value="1"/>
</dbReference>
<protein>
    <submittedName>
        <fullName evidence="6">Acetyl esterase/lipase</fullName>
    </submittedName>
</protein>
<keyword evidence="7" id="KW-1185">Reference proteome</keyword>
<sequence>MRTAPPRSGFARFLRVVRNTMFWIIGVILAIALVIFVWLQLTPWPGSMVIRMAFDERAKVVQSDLVKYVPDGVDVRQDIPYRSGDADALLDVYTPDGVRGSGAALPTIVWVHGGAWISGSKELISNYMRVLAGEGYTAVAVEYTIAPEGQYPLPIEQVADSLGYLDANARALNVDSSKLILAGDSAGAQIAAQVANVVTSSEYASSIKVESPIEPEQLAGVVLACGAYDLSLVNAEGSFGWFLDTVLWSYFGARDYKTRPEVASASVVDYLTAKYPPTYITVGNWDPLYPQSVEFKAKLQGLGVDVQSMIFNPDFRPGLEHEYQFLLNDQGRFNLQRMDAFIDGVTDTSLPFGQQGPPVR</sequence>
<dbReference type="RefSeq" id="WP_159453360.1">
    <property type="nucleotide sequence ID" value="NZ_FXAP01000002.1"/>
</dbReference>
<dbReference type="AlphaFoldDB" id="A0A3N2C8F5"/>
<dbReference type="InterPro" id="IPR033140">
    <property type="entry name" value="Lipase_GDXG_put_SER_AS"/>
</dbReference>
<proteinExistence type="inferred from homology"/>
<accession>A0A3N2C8F5</accession>
<comment type="similarity">
    <text evidence="1">Belongs to the 'GDXG' lipolytic enzyme family.</text>
</comment>
<evidence type="ECO:0000256" key="1">
    <source>
        <dbReference type="ARBA" id="ARBA00010515"/>
    </source>
</evidence>
<dbReference type="Pfam" id="PF20434">
    <property type="entry name" value="BD-FAE"/>
    <property type="match status" value="1"/>
</dbReference>
<feature type="transmembrane region" description="Helical" evidence="4">
    <location>
        <begin position="21"/>
        <end position="41"/>
    </location>
</feature>
<evidence type="ECO:0000256" key="4">
    <source>
        <dbReference type="SAM" id="Phobius"/>
    </source>
</evidence>
<dbReference type="EMBL" id="RKHL01000001">
    <property type="protein sequence ID" value="ROR83740.1"/>
    <property type="molecule type" value="Genomic_DNA"/>
</dbReference>
<dbReference type="InterPro" id="IPR049492">
    <property type="entry name" value="BD-FAE-like_dom"/>
</dbReference>
<dbReference type="InterPro" id="IPR029058">
    <property type="entry name" value="AB_hydrolase_fold"/>
</dbReference>